<dbReference type="OrthoDB" id="976137at2"/>
<proteinExistence type="predicted"/>
<comment type="subcellular location">
    <subcellularLocation>
        <location evidence="1">Golgi apparatus membrane</location>
        <topology evidence="1">Single-pass type II membrane protein</topology>
    </subcellularLocation>
</comment>
<keyword evidence="4" id="KW-0735">Signal-anchor</keyword>
<feature type="chain" id="PRO_5011628095" evidence="8">
    <location>
        <begin position="26"/>
        <end position="418"/>
    </location>
</feature>
<evidence type="ECO:0000256" key="5">
    <source>
        <dbReference type="ARBA" id="ARBA00022989"/>
    </source>
</evidence>
<dbReference type="PANTHER" id="PTHR13572:SF4">
    <property type="entry name" value="RE57134P"/>
    <property type="match status" value="1"/>
</dbReference>
<reference evidence="9 10" key="1">
    <citation type="submission" date="2016-10" db="EMBL/GenBank/DDBJ databases">
        <authorList>
            <person name="de Groot N.N."/>
        </authorList>
    </citation>
    <scope>NUCLEOTIDE SEQUENCE [LARGE SCALE GENOMIC DNA]</scope>
    <source>
        <strain evidence="9 10">DSM 23553</strain>
    </source>
</reference>
<evidence type="ECO:0000256" key="1">
    <source>
        <dbReference type="ARBA" id="ARBA00004323"/>
    </source>
</evidence>
<evidence type="ECO:0000256" key="2">
    <source>
        <dbReference type="ARBA" id="ARBA00022692"/>
    </source>
</evidence>
<dbReference type="CDD" id="cd11575">
    <property type="entry name" value="GH99_GH71_like_3"/>
    <property type="match status" value="1"/>
</dbReference>
<accession>A0A1H5MQW8</accession>
<evidence type="ECO:0000256" key="8">
    <source>
        <dbReference type="SAM" id="SignalP"/>
    </source>
</evidence>
<keyword evidence="10" id="KW-1185">Reference proteome</keyword>
<dbReference type="GO" id="GO:0004559">
    <property type="term" value="F:alpha-mannosidase activity"/>
    <property type="evidence" value="ECO:0007669"/>
    <property type="project" value="TreeGrafter"/>
</dbReference>
<dbReference type="PANTHER" id="PTHR13572">
    <property type="entry name" value="ENDO-ALPHA-1,2-MANNOSIDASE"/>
    <property type="match status" value="1"/>
</dbReference>
<organism evidence="9 10">
    <name type="scientific">Salinimicrobium catena</name>
    <dbReference type="NCBI Taxonomy" id="390640"/>
    <lineage>
        <taxon>Bacteria</taxon>
        <taxon>Pseudomonadati</taxon>
        <taxon>Bacteroidota</taxon>
        <taxon>Flavobacteriia</taxon>
        <taxon>Flavobacteriales</taxon>
        <taxon>Flavobacteriaceae</taxon>
        <taxon>Salinimicrobium</taxon>
    </lineage>
</organism>
<gene>
    <name evidence="9" type="ORF">SAMN04488034_10352</name>
</gene>
<keyword evidence="2" id="KW-0812">Transmembrane</keyword>
<feature type="signal peptide" evidence="8">
    <location>
        <begin position="1"/>
        <end position="25"/>
    </location>
</feature>
<sequence length="418" mass="47853">MIRRMINPFITGCLGALGIFFVASCDSDSPSGSSTTIEEFDPVPVAKTSDTKVYMHYMTWFESKESSNNNQWGYHWTMQNQNPDNVDAEGNREIASHYYPLIGPYHSGDEDVIEYHLLLMKYSGIDGILIDWYGTYDVNDYAMVRENTEQVVEMMDDVGLEYAIVYEDRFLNNVVNAEMAPTPESAAKRDMRYLESNFFSDPNYIEINNNPLLMVFGPITLETPERWTEVFRTLNTPPTFLTLWDSSSEAGENAQGEYAWVYENNSYLENFYTNTLPSLEIGMGGAYPGFKDFYQEGGSSSSIGWTIEHNNGATLDQTLQLASKNNLDYLQLISWNDFGEGTMFEPTEEFGFSYIEKVRDFTGAELSFNVFENIFRLFSFRKEYSGNADVQRKLDQAFEYFASVQPEKAVEILNSIEE</sequence>
<keyword evidence="8" id="KW-0732">Signal</keyword>
<protein>
    <submittedName>
        <fullName evidence="9">Glycosyl hydrolase family 99</fullName>
    </submittedName>
</protein>
<dbReference type="RefSeq" id="WP_143019286.1">
    <property type="nucleotide sequence ID" value="NZ_FNGG01000003.1"/>
</dbReference>
<evidence type="ECO:0000313" key="9">
    <source>
        <dbReference type="EMBL" id="SEE91769.1"/>
    </source>
</evidence>
<keyword evidence="7" id="KW-0472">Membrane</keyword>
<evidence type="ECO:0000313" key="10">
    <source>
        <dbReference type="Proteomes" id="UP000199448"/>
    </source>
</evidence>
<dbReference type="PROSITE" id="PS51257">
    <property type="entry name" value="PROKAR_LIPOPROTEIN"/>
    <property type="match status" value="1"/>
</dbReference>
<dbReference type="InterPro" id="IPR026071">
    <property type="entry name" value="Glyco_Hydrolase_99"/>
</dbReference>
<evidence type="ECO:0000256" key="4">
    <source>
        <dbReference type="ARBA" id="ARBA00022968"/>
    </source>
</evidence>
<dbReference type="AlphaFoldDB" id="A0A1H5MQW8"/>
<dbReference type="EMBL" id="FNUG01000003">
    <property type="protein sequence ID" value="SEE91769.1"/>
    <property type="molecule type" value="Genomic_DNA"/>
</dbReference>
<dbReference type="STRING" id="390640.SAMN04488034_10352"/>
<keyword evidence="3 9" id="KW-0378">Hydrolase</keyword>
<evidence type="ECO:0000256" key="3">
    <source>
        <dbReference type="ARBA" id="ARBA00022801"/>
    </source>
</evidence>
<evidence type="ECO:0000256" key="6">
    <source>
        <dbReference type="ARBA" id="ARBA00023034"/>
    </source>
</evidence>
<keyword evidence="5" id="KW-1133">Transmembrane helix</keyword>
<dbReference type="Gene3D" id="3.20.20.80">
    <property type="entry name" value="Glycosidases"/>
    <property type="match status" value="1"/>
</dbReference>
<keyword evidence="6" id="KW-0333">Golgi apparatus</keyword>
<evidence type="ECO:0000256" key="7">
    <source>
        <dbReference type="ARBA" id="ARBA00023136"/>
    </source>
</evidence>
<name>A0A1H5MQW8_9FLAO</name>
<dbReference type="Proteomes" id="UP000199448">
    <property type="component" value="Unassembled WGS sequence"/>
</dbReference>